<gene>
    <name evidence="8" type="ORF">KCU76_g3872</name>
</gene>
<reference evidence="8" key="2">
    <citation type="submission" date="2021-08" db="EMBL/GenBank/DDBJ databases">
        <authorList>
            <person name="Gostincar C."/>
            <person name="Sun X."/>
            <person name="Song Z."/>
            <person name="Gunde-Cimerman N."/>
        </authorList>
    </citation>
    <scope>NUCLEOTIDE SEQUENCE</scope>
    <source>
        <strain evidence="8">EXF-9911</strain>
    </source>
</reference>
<evidence type="ECO:0000256" key="6">
    <source>
        <dbReference type="SAM" id="MobiDB-lite"/>
    </source>
</evidence>
<dbReference type="PANTHER" id="PTHR10869:SF247">
    <property type="entry name" value="FE2OG DIOXYGENASE DOMAIN-CONTAINING PROTEIN"/>
    <property type="match status" value="1"/>
</dbReference>
<dbReference type="InterPro" id="IPR005123">
    <property type="entry name" value="Oxoglu/Fe-dep_dioxygenase_dom"/>
</dbReference>
<feature type="domain" description="Fe2OG dioxygenase" evidence="7">
    <location>
        <begin position="403"/>
        <end position="526"/>
    </location>
</feature>
<evidence type="ECO:0000256" key="1">
    <source>
        <dbReference type="ARBA" id="ARBA00001961"/>
    </source>
</evidence>
<evidence type="ECO:0000256" key="4">
    <source>
        <dbReference type="ARBA" id="ARBA00023002"/>
    </source>
</evidence>
<feature type="non-terminal residue" evidence="8">
    <location>
        <position position="533"/>
    </location>
</feature>
<dbReference type="SMART" id="SM00702">
    <property type="entry name" value="P4Hc"/>
    <property type="match status" value="1"/>
</dbReference>
<dbReference type="Proteomes" id="UP000779574">
    <property type="component" value="Unassembled WGS sequence"/>
</dbReference>
<dbReference type="Pfam" id="PF13640">
    <property type="entry name" value="2OG-FeII_Oxy_3"/>
    <property type="match status" value="1"/>
</dbReference>
<dbReference type="AlphaFoldDB" id="A0A9P8JBW4"/>
<dbReference type="PANTHER" id="PTHR10869">
    <property type="entry name" value="PROLYL 4-HYDROXYLASE ALPHA SUBUNIT"/>
    <property type="match status" value="1"/>
</dbReference>
<evidence type="ECO:0000256" key="5">
    <source>
        <dbReference type="ARBA" id="ARBA00023004"/>
    </source>
</evidence>
<keyword evidence="5" id="KW-0408">Iron</keyword>
<dbReference type="GO" id="GO:0005506">
    <property type="term" value="F:iron ion binding"/>
    <property type="evidence" value="ECO:0007669"/>
    <property type="project" value="InterPro"/>
</dbReference>
<feature type="compositionally biased region" description="Low complexity" evidence="6">
    <location>
        <begin position="56"/>
        <end position="67"/>
    </location>
</feature>
<dbReference type="InterPro" id="IPR044862">
    <property type="entry name" value="Pro_4_hyd_alph_FE2OG_OXY"/>
</dbReference>
<dbReference type="GO" id="GO:0031418">
    <property type="term" value="F:L-ascorbic acid binding"/>
    <property type="evidence" value="ECO:0007669"/>
    <property type="project" value="InterPro"/>
</dbReference>
<organism evidence="8 9">
    <name type="scientific">Aureobasidium melanogenum</name>
    <name type="common">Aureobasidium pullulans var. melanogenum</name>
    <dbReference type="NCBI Taxonomy" id="46634"/>
    <lineage>
        <taxon>Eukaryota</taxon>
        <taxon>Fungi</taxon>
        <taxon>Dikarya</taxon>
        <taxon>Ascomycota</taxon>
        <taxon>Pezizomycotina</taxon>
        <taxon>Dothideomycetes</taxon>
        <taxon>Dothideomycetidae</taxon>
        <taxon>Dothideales</taxon>
        <taxon>Saccotheciaceae</taxon>
        <taxon>Aureobasidium</taxon>
    </lineage>
</organism>
<dbReference type="OrthoDB" id="69177at2759"/>
<sequence>MEASPHFDGQDWKIVALGSEQPGTAPVVLSSDQRGTVVLSSEREKIVKMGKRKRNTQATAPQKAQKASDLPTPNDSDEGPLENVSHISAVTSTEELELTVDTLRTLSQYPGLIKSKACKDLRAAVYDFRQACNTGVNSASEGTNLTARISAALTDSKYTDALILLAEMRIRGETPKLGALCRWVRDLDVVSGLSMQPEGVSKVVVPRSQKDRELLRVLDAVLRVTGPTDTNTNDALDSADPIALQQVWNLRGDKTPIQTRQSVVDKSIFANCPEGLRDRFRIIETTTGPNRKPPNLHPAVLYASQDDAIPLGDAPKTTVFKHPVVPNLRLIKDVLTPAECTSIIAAAETIEFIPDAPIRDDGQETSILAHNFYWIADQAFHDKLWERVRPYVPEESQGREVRGINRRFRVYRYVPGAEYRCHIDGAWPPSGIDPVTDKYQYDSSPADARQSSLYTFLIYLNDEFEGGETSFFIPSVREGVMNAYPVKPIMGSVAVFPHGEAQGALLHEGTGVTKGAKYIIRTDVEYDVVASAN</sequence>
<keyword evidence="2" id="KW-0479">Metal-binding</keyword>
<name>A0A9P8JBW4_AURME</name>
<dbReference type="InterPro" id="IPR045054">
    <property type="entry name" value="P4HA-like"/>
</dbReference>
<reference evidence="8" key="1">
    <citation type="journal article" date="2021" name="J Fungi (Basel)">
        <title>Virulence traits and population genomics of the black yeast Aureobasidium melanogenum.</title>
        <authorList>
            <person name="Cernosa A."/>
            <person name="Sun X."/>
            <person name="Gostincar C."/>
            <person name="Fang C."/>
            <person name="Gunde-Cimerman N."/>
            <person name="Song Z."/>
        </authorList>
    </citation>
    <scope>NUCLEOTIDE SEQUENCE</scope>
    <source>
        <strain evidence="8">EXF-9911</strain>
    </source>
</reference>
<dbReference type="FunFam" id="2.60.120.620:FF:000020">
    <property type="entry name" value="Unplaced genomic scaffold supercont2.4, whole genome shotgun sequence"/>
    <property type="match status" value="1"/>
</dbReference>
<evidence type="ECO:0000313" key="9">
    <source>
        <dbReference type="Proteomes" id="UP000779574"/>
    </source>
</evidence>
<protein>
    <submittedName>
        <fullName evidence="8">Prolyl 4-hydroxylase</fullName>
    </submittedName>
</protein>
<dbReference type="GO" id="GO:0004656">
    <property type="term" value="F:procollagen-proline 4-dioxygenase activity"/>
    <property type="evidence" value="ECO:0007669"/>
    <property type="project" value="TreeGrafter"/>
</dbReference>
<comment type="caution">
    <text evidence="8">The sequence shown here is derived from an EMBL/GenBank/DDBJ whole genome shotgun (WGS) entry which is preliminary data.</text>
</comment>
<accession>A0A9P8JBW4</accession>
<dbReference type="Gene3D" id="2.60.120.620">
    <property type="entry name" value="q2cbj1_9rhob like domain"/>
    <property type="match status" value="1"/>
</dbReference>
<evidence type="ECO:0000259" key="7">
    <source>
        <dbReference type="PROSITE" id="PS51471"/>
    </source>
</evidence>
<dbReference type="GO" id="GO:0005783">
    <property type="term" value="C:endoplasmic reticulum"/>
    <property type="evidence" value="ECO:0007669"/>
    <property type="project" value="TreeGrafter"/>
</dbReference>
<keyword evidence="3" id="KW-0223">Dioxygenase</keyword>
<keyword evidence="4" id="KW-0560">Oxidoreductase</keyword>
<evidence type="ECO:0000256" key="2">
    <source>
        <dbReference type="ARBA" id="ARBA00022723"/>
    </source>
</evidence>
<proteinExistence type="predicted"/>
<dbReference type="PROSITE" id="PS51471">
    <property type="entry name" value="FE2OG_OXY"/>
    <property type="match status" value="1"/>
</dbReference>
<evidence type="ECO:0000313" key="8">
    <source>
        <dbReference type="EMBL" id="KAG9696269.1"/>
    </source>
</evidence>
<feature type="region of interest" description="Disordered" evidence="6">
    <location>
        <begin position="43"/>
        <end position="82"/>
    </location>
</feature>
<dbReference type="EMBL" id="JAHFXF010000107">
    <property type="protein sequence ID" value="KAG9696269.1"/>
    <property type="molecule type" value="Genomic_DNA"/>
</dbReference>
<comment type="cofactor">
    <cofactor evidence="1">
        <name>L-ascorbate</name>
        <dbReference type="ChEBI" id="CHEBI:38290"/>
    </cofactor>
</comment>
<dbReference type="InterPro" id="IPR006620">
    <property type="entry name" value="Pro_4_hyd_alph"/>
</dbReference>
<evidence type="ECO:0000256" key="3">
    <source>
        <dbReference type="ARBA" id="ARBA00022964"/>
    </source>
</evidence>